<keyword evidence="6" id="KW-1133">Transmembrane helix</keyword>
<evidence type="ECO:0000313" key="7">
    <source>
        <dbReference type="EMBL" id="CAL1600717.1"/>
    </source>
</evidence>
<name>A0AAV2LMW7_KNICA</name>
<keyword evidence="5" id="KW-0807">Transducer</keyword>
<evidence type="ECO:0000256" key="6">
    <source>
        <dbReference type="SAM" id="Phobius"/>
    </source>
</evidence>
<dbReference type="GO" id="GO:0035025">
    <property type="term" value="P:positive regulation of Rho protein signal transduction"/>
    <property type="evidence" value="ECO:0007669"/>
    <property type="project" value="TreeGrafter"/>
</dbReference>
<evidence type="ECO:0000256" key="5">
    <source>
        <dbReference type="ARBA" id="ARBA00023224"/>
    </source>
</evidence>
<evidence type="ECO:0000256" key="4">
    <source>
        <dbReference type="ARBA" id="ARBA00023180"/>
    </source>
</evidence>
<dbReference type="SUPFAM" id="SSF81321">
    <property type="entry name" value="Family A G protein-coupled receptor-like"/>
    <property type="match status" value="1"/>
</dbReference>
<dbReference type="Gene3D" id="1.20.1070.10">
    <property type="entry name" value="Rhodopsin 7-helix transmembrane proteins"/>
    <property type="match status" value="1"/>
</dbReference>
<feature type="transmembrane region" description="Helical" evidence="6">
    <location>
        <begin position="37"/>
        <end position="55"/>
    </location>
</feature>
<dbReference type="GO" id="GO:0005886">
    <property type="term" value="C:plasma membrane"/>
    <property type="evidence" value="ECO:0007669"/>
    <property type="project" value="TreeGrafter"/>
</dbReference>
<comment type="subcellular location">
    <subcellularLocation>
        <location evidence="1">Membrane</location>
        <topology evidence="1">Multi-pass membrane protein</topology>
    </subcellularLocation>
</comment>
<evidence type="ECO:0000256" key="1">
    <source>
        <dbReference type="ARBA" id="ARBA00004141"/>
    </source>
</evidence>
<keyword evidence="3" id="KW-0675">Receptor</keyword>
<gene>
    <name evidence="7" type="ORF">KC01_LOCUS28802</name>
</gene>
<dbReference type="Proteomes" id="UP001497482">
    <property type="component" value="Chromosome 3"/>
</dbReference>
<protein>
    <recommendedName>
        <fullName evidence="9">G-protein coupled receptors family 1 profile domain-containing protein</fullName>
    </recommendedName>
</protein>
<organism evidence="7 8">
    <name type="scientific">Knipowitschia caucasica</name>
    <name type="common">Caucasian dwarf goby</name>
    <name type="synonym">Pomatoschistus caucasicus</name>
    <dbReference type="NCBI Taxonomy" id="637954"/>
    <lineage>
        <taxon>Eukaryota</taxon>
        <taxon>Metazoa</taxon>
        <taxon>Chordata</taxon>
        <taxon>Craniata</taxon>
        <taxon>Vertebrata</taxon>
        <taxon>Euteleostomi</taxon>
        <taxon>Actinopterygii</taxon>
        <taxon>Neopterygii</taxon>
        <taxon>Teleostei</taxon>
        <taxon>Neoteleostei</taxon>
        <taxon>Acanthomorphata</taxon>
        <taxon>Gobiaria</taxon>
        <taxon>Gobiiformes</taxon>
        <taxon>Gobioidei</taxon>
        <taxon>Gobiidae</taxon>
        <taxon>Gobiinae</taxon>
        <taxon>Knipowitschia</taxon>
    </lineage>
</organism>
<sequence length="220" mass="24068">MMPSCCSLRQKWDQPIQPGMNSSASPAAPLNASSSGLLWYLYPVCAASPYAFVFYYGAKVLNLVVGTPCNVLVVWHIVSRKSDSSTSDVFILNLAILDTYFCLMTPIDLVNRLVIGSGHIWYFLRFSYGVKDSAPLFLSCARQPSACGGGVCGVWGLVLGYGVAKSLVQTIQVQYELFSAIILLAFCIMLFSNISILCVLRRSVAGKVTTKHPFYTYSAK</sequence>
<accession>A0AAV2LMW7</accession>
<feature type="transmembrane region" description="Helical" evidence="6">
    <location>
        <begin position="61"/>
        <end position="78"/>
    </location>
</feature>
<evidence type="ECO:0000313" key="8">
    <source>
        <dbReference type="Proteomes" id="UP001497482"/>
    </source>
</evidence>
<keyword evidence="6" id="KW-0812">Transmembrane</keyword>
<dbReference type="PANTHER" id="PTHR24232:SF108">
    <property type="entry name" value="G-PROTEIN COUPLED RECEPTOR 35-LIKE-RELATED"/>
    <property type="match status" value="1"/>
</dbReference>
<evidence type="ECO:0000256" key="3">
    <source>
        <dbReference type="ARBA" id="ARBA00023170"/>
    </source>
</evidence>
<feature type="transmembrane region" description="Helical" evidence="6">
    <location>
        <begin position="177"/>
        <end position="200"/>
    </location>
</feature>
<dbReference type="EMBL" id="OZ035825">
    <property type="protein sequence ID" value="CAL1600717.1"/>
    <property type="molecule type" value="Genomic_DNA"/>
</dbReference>
<reference evidence="7 8" key="1">
    <citation type="submission" date="2024-04" db="EMBL/GenBank/DDBJ databases">
        <authorList>
            <person name="Waldvogel A.-M."/>
            <person name="Schoenle A."/>
        </authorList>
    </citation>
    <scope>NUCLEOTIDE SEQUENCE [LARGE SCALE GENOMIC DNA]</scope>
</reference>
<evidence type="ECO:0008006" key="9">
    <source>
        <dbReference type="Google" id="ProtNLM"/>
    </source>
</evidence>
<keyword evidence="4" id="KW-0325">Glycoprotein</keyword>
<dbReference type="GO" id="GO:0007200">
    <property type="term" value="P:phospholipase C-activating G protein-coupled receptor signaling pathway"/>
    <property type="evidence" value="ECO:0007669"/>
    <property type="project" value="TreeGrafter"/>
</dbReference>
<proteinExistence type="predicted"/>
<evidence type="ECO:0000256" key="2">
    <source>
        <dbReference type="ARBA" id="ARBA00023040"/>
    </source>
</evidence>
<keyword evidence="8" id="KW-1185">Reference proteome</keyword>
<dbReference type="GO" id="GO:0004930">
    <property type="term" value="F:G protein-coupled receptor activity"/>
    <property type="evidence" value="ECO:0007669"/>
    <property type="project" value="UniProtKB-KW"/>
</dbReference>
<dbReference type="AlphaFoldDB" id="A0AAV2LMW7"/>
<feature type="transmembrane region" description="Helical" evidence="6">
    <location>
        <begin position="90"/>
        <end position="107"/>
    </location>
</feature>
<keyword evidence="6" id="KW-0472">Membrane</keyword>
<dbReference type="PANTHER" id="PTHR24232">
    <property type="entry name" value="G-PROTEIN COUPLED RECEPTOR"/>
    <property type="match status" value="1"/>
</dbReference>
<keyword evidence="2" id="KW-0297">G-protein coupled receptor</keyword>